<evidence type="ECO:0000313" key="2">
    <source>
        <dbReference type="Proteomes" id="UP001144396"/>
    </source>
</evidence>
<dbReference type="RefSeq" id="WP_281886148.1">
    <property type="nucleotide sequence ID" value="NZ_BSDP01000001.1"/>
</dbReference>
<dbReference type="Proteomes" id="UP001144396">
    <property type="component" value="Unassembled WGS sequence"/>
</dbReference>
<protein>
    <submittedName>
        <fullName evidence="1">Uncharacterized protein</fullName>
    </submittedName>
</protein>
<evidence type="ECO:0000313" key="1">
    <source>
        <dbReference type="EMBL" id="GLI28617.1"/>
    </source>
</evidence>
<dbReference type="AlphaFoldDB" id="A0A9W6CXT8"/>
<accession>A0A9W6CXT8</accession>
<sequence length="241" mass="26152">MHPVRPLELEFCGERYAVEPGAEFRIGREGDLVVDENPYLHRTFLTLSEEFGLWWLANVGHLLTATVTDATGAVQAWLAPGARIPVVFETLHVMFSAGSTTYDFTIHAGGDFFRTSVSAQSEVGGTTVLPVTLTTSQRQLIVALSEGVLTQSLPGRGEVPSSADAATRLGWSMTTFNRKLDNVCDKLDRIGVSGLRGGRGRLAVNRRARLVEYAVATRLVSREDLPLLDREADGPAPVDGD</sequence>
<proteinExistence type="predicted"/>
<comment type="caution">
    <text evidence="1">The sequence shown here is derived from an EMBL/GenBank/DDBJ whole genome shotgun (WGS) entry which is preliminary data.</text>
</comment>
<dbReference type="EMBL" id="BSDP01000001">
    <property type="protein sequence ID" value="GLI28617.1"/>
    <property type="molecule type" value="Genomic_DNA"/>
</dbReference>
<name>A0A9W6CXT8_9MICO</name>
<gene>
    <name evidence="1" type="ORF">ARHIZOSPH14_28590</name>
</gene>
<reference evidence="1" key="1">
    <citation type="submission" date="2022-12" db="EMBL/GenBank/DDBJ databases">
        <title>Reference genome sequencing for broad-spectrum identification of bacterial and archaeal isolates by mass spectrometry.</title>
        <authorList>
            <person name="Sekiguchi Y."/>
            <person name="Tourlousse D.M."/>
        </authorList>
    </citation>
    <scope>NUCLEOTIDE SEQUENCE</scope>
    <source>
        <strain evidence="1">14</strain>
    </source>
</reference>
<keyword evidence="2" id="KW-1185">Reference proteome</keyword>
<organism evidence="1 2">
    <name type="scientific">Agromyces rhizosphaerae</name>
    <dbReference type="NCBI Taxonomy" id="88374"/>
    <lineage>
        <taxon>Bacteria</taxon>
        <taxon>Bacillati</taxon>
        <taxon>Actinomycetota</taxon>
        <taxon>Actinomycetes</taxon>
        <taxon>Micrococcales</taxon>
        <taxon>Microbacteriaceae</taxon>
        <taxon>Agromyces</taxon>
    </lineage>
</organism>